<dbReference type="Pfam" id="PF09118">
    <property type="entry name" value="GO-like_E_set"/>
    <property type="match status" value="1"/>
</dbReference>
<dbReference type="PANTHER" id="PTHR32208">
    <property type="entry name" value="SECRETED PROTEIN-RELATED"/>
    <property type="match status" value="1"/>
</dbReference>
<dbReference type="Proteomes" id="UP000215914">
    <property type="component" value="Chromosome 4"/>
</dbReference>
<dbReference type="Gramene" id="mRNA:HanXRQr2_Chr15g0704031">
    <property type="protein sequence ID" value="CDS:HanXRQr2_Chr15g0704031.1"/>
    <property type="gene ID" value="HanXRQr2_Chr15g0704031"/>
</dbReference>
<evidence type="ECO:0000313" key="7">
    <source>
        <dbReference type="Proteomes" id="UP000215914"/>
    </source>
</evidence>
<evidence type="ECO:0000259" key="3">
    <source>
        <dbReference type="Pfam" id="PF07250"/>
    </source>
</evidence>
<dbReference type="InterPro" id="IPR011043">
    <property type="entry name" value="Gal_Oxase/kelch_b-propeller"/>
</dbReference>
<feature type="domain" description="Glyoxal oxidase N-terminal" evidence="3">
    <location>
        <begin position="40"/>
        <end position="425"/>
    </location>
</feature>
<keyword evidence="1 2" id="KW-0732">Signal</keyword>
<keyword evidence="7" id="KW-1185">Reference proteome</keyword>
<dbReference type="InterPro" id="IPR009880">
    <property type="entry name" value="Glyoxal_oxidase_N"/>
</dbReference>
<proteinExistence type="predicted"/>
<name>A0A251V2E1_HELAN</name>
<dbReference type="GO" id="GO:0045480">
    <property type="term" value="F:galactose oxidase activity"/>
    <property type="evidence" value="ECO:0007669"/>
    <property type="project" value="UniProtKB-EC"/>
</dbReference>
<dbReference type="OMA" id="LYTICAC"/>
<reference evidence="6" key="2">
    <citation type="submission" date="2017-02" db="EMBL/GenBank/DDBJ databases">
        <title>Sunflower complete genome.</title>
        <authorList>
            <person name="Langlade N."/>
            <person name="Munos S."/>
        </authorList>
    </citation>
    <scope>NUCLEOTIDE SEQUENCE [LARGE SCALE GENOMIC DNA]</scope>
    <source>
        <tissue evidence="6">Leaves</tissue>
    </source>
</reference>
<dbReference type="Pfam" id="PF07250">
    <property type="entry name" value="Glyoxal_oxid_N"/>
    <property type="match status" value="1"/>
</dbReference>
<dbReference type="AlphaFoldDB" id="A0A251V2E1"/>
<sequence>MKPSNVILILLIWMLEILALHADFPGTWEVLVHNARIASMHTVVTRFNTVVLLDRTDLSPTEHGYPRYHCHVDPQISEDPEPRPDCYTYSAVYDLINPSPRPLTIITDTWCSSGQFLPDGTLLQTGGDHDGFKKIRMFAPCDTKSLCDWEELDDIELTQGRWYSTNQILPNGSVIILGGKDAVSIELFPPKSGGGVVNFPFLADAADDQMDTLYPYVHLLPNGHLFVFANNKSVLYDHTNNIVLKQYPQLEGGPRNYPSAGSSVMLALTGDYSSATIIVCGGAQYGAYNAMHTTAPAKSSCGRIEATAKEPVWEMEDMPVRRIMGDMVMLPTGDILIINGAQSGSQGFELASNPCLHPVLYKPDAQLGSRFFIQNPGKVPRLYHSTANLLPDGRVLLAGSNPHSYYNFSTEFPTELKIEAFSPDYLSPVNKFIRPTIIEIPEKIRYGGGFDVVVTVDFPVMVLGVPEVNIASAPFATHSFSQGQRLVKLDVSVAWSGRLGSYRLACKAPPDGKVAPPGYYMVFVVYRGVPSVAKWVQLV</sequence>
<dbReference type="CDD" id="cd02851">
    <property type="entry name" value="E_set_GO_C"/>
    <property type="match status" value="1"/>
</dbReference>
<protein>
    <submittedName>
        <fullName evidence="5 6">Galactose oxidase</fullName>
        <ecNumber evidence="5">1.1.3.9</ecNumber>
    </submittedName>
</protein>
<dbReference type="Gene3D" id="2.60.40.10">
    <property type="entry name" value="Immunoglobulins"/>
    <property type="match status" value="1"/>
</dbReference>
<evidence type="ECO:0000313" key="5">
    <source>
        <dbReference type="EMBL" id="KAF5765462.1"/>
    </source>
</evidence>
<feature type="chain" id="PRO_5012242248" evidence="2">
    <location>
        <begin position="23"/>
        <end position="539"/>
    </location>
</feature>
<reference evidence="5 7" key="1">
    <citation type="journal article" date="2017" name="Nature">
        <title>The sunflower genome provides insights into oil metabolism, flowering and Asterid evolution.</title>
        <authorList>
            <person name="Badouin H."/>
            <person name="Gouzy J."/>
            <person name="Grassa C.J."/>
            <person name="Murat F."/>
            <person name="Staton S.E."/>
            <person name="Cottret L."/>
            <person name="Lelandais-Briere C."/>
            <person name="Owens G.L."/>
            <person name="Carrere S."/>
            <person name="Mayjonade B."/>
            <person name="Legrand L."/>
            <person name="Gill N."/>
            <person name="Kane N.C."/>
            <person name="Bowers J.E."/>
            <person name="Hubner S."/>
            <person name="Bellec A."/>
            <person name="Berard A."/>
            <person name="Berges H."/>
            <person name="Blanchet N."/>
            <person name="Boniface M.C."/>
            <person name="Brunel D."/>
            <person name="Catrice O."/>
            <person name="Chaidir N."/>
            <person name="Claudel C."/>
            <person name="Donnadieu C."/>
            <person name="Faraut T."/>
            <person name="Fievet G."/>
            <person name="Helmstetter N."/>
            <person name="King M."/>
            <person name="Knapp S.J."/>
            <person name="Lai Z."/>
            <person name="Le Paslier M.C."/>
            <person name="Lippi Y."/>
            <person name="Lorenzon L."/>
            <person name="Mandel J.R."/>
            <person name="Marage G."/>
            <person name="Marchand G."/>
            <person name="Marquand E."/>
            <person name="Bret-Mestries E."/>
            <person name="Morien E."/>
            <person name="Nambeesan S."/>
            <person name="Nguyen T."/>
            <person name="Pegot-Espagnet P."/>
            <person name="Pouilly N."/>
            <person name="Raftis F."/>
            <person name="Sallet E."/>
            <person name="Schiex T."/>
            <person name="Thomas J."/>
            <person name="Vandecasteele C."/>
            <person name="Vares D."/>
            <person name="Vear F."/>
            <person name="Vautrin S."/>
            <person name="Crespi M."/>
            <person name="Mangin B."/>
            <person name="Burke J.M."/>
            <person name="Salse J."/>
            <person name="Munos S."/>
            <person name="Vincourt P."/>
            <person name="Rieseberg L.H."/>
            <person name="Langlade N.B."/>
        </authorList>
    </citation>
    <scope>NUCLEOTIDE SEQUENCE [LARGE SCALE GENOMIC DNA]</scope>
    <source>
        <strain evidence="7">cv. SF193</strain>
        <tissue evidence="5">Leaves</tissue>
    </source>
</reference>
<dbReference type="EMBL" id="MNCJ02000330">
    <property type="protein sequence ID" value="KAF5765462.1"/>
    <property type="molecule type" value="Genomic_DNA"/>
</dbReference>
<dbReference type="InterPro" id="IPR014756">
    <property type="entry name" value="Ig_E-set"/>
</dbReference>
<accession>A0A251V2E1</accession>
<dbReference type="InterPro" id="IPR037293">
    <property type="entry name" value="Gal_Oxidase_central_sf"/>
</dbReference>
<feature type="signal peptide" evidence="2">
    <location>
        <begin position="1"/>
        <end position="22"/>
    </location>
</feature>
<evidence type="ECO:0000256" key="1">
    <source>
        <dbReference type="ARBA" id="ARBA00022729"/>
    </source>
</evidence>
<keyword evidence="5" id="KW-0560">Oxidoreductase</keyword>
<dbReference type="OrthoDB" id="2019572at2759"/>
<organism evidence="6 7">
    <name type="scientific">Helianthus annuus</name>
    <name type="common">Common sunflower</name>
    <dbReference type="NCBI Taxonomy" id="4232"/>
    <lineage>
        <taxon>Eukaryota</taxon>
        <taxon>Viridiplantae</taxon>
        <taxon>Streptophyta</taxon>
        <taxon>Embryophyta</taxon>
        <taxon>Tracheophyta</taxon>
        <taxon>Spermatophyta</taxon>
        <taxon>Magnoliopsida</taxon>
        <taxon>eudicotyledons</taxon>
        <taxon>Gunneridae</taxon>
        <taxon>Pentapetalae</taxon>
        <taxon>asterids</taxon>
        <taxon>campanulids</taxon>
        <taxon>Asterales</taxon>
        <taxon>Asteraceae</taxon>
        <taxon>Asteroideae</taxon>
        <taxon>Heliantheae alliance</taxon>
        <taxon>Heliantheae</taxon>
        <taxon>Helianthus</taxon>
    </lineage>
</organism>
<dbReference type="SUPFAM" id="SSF81296">
    <property type="entry name" value="E set domains"/>
    <property type="match status" value="1"/>
</dbReference>
<evidence type="ECO:0000256" key="2">
    <source>
        <dbReference type="SAM" id="SignalP"/>
    </source>
</evidence>
<dbReference type="STRING" id="4232.A0A251V2E1"/>
<evidence type="ECO:0000313" key="6">
    <source>
        <dbReference type="EMBL" id="OTG28781.1"/>
    </source>
</evidence>
<dbReference type="EC" id="1.1.3.9" evidence="5"/>
<dbReference type="InterPro" id="IPR013783">
    <property type="entry name" value="Ig-like_fold"/>
</dbReference>
<dbReference type="InterPro" id="IPR015202">
    <property type="entry name" value="GO-like_E_set"/>
</dbReference>
<evidence type="ECO:0000259" key="4">
    <source>
        <dbReference type="Pfam" id="PF09118"/>
    </source>
</evidence>
<feature type="domain" description="Galactose oxidase-like Early set" evidence="4">
    <location>
        <begin position="434"/>
        <end position="537"/>
    </location>
</feature>
<dbReference type="PANTHER" id="PTHR32208:SF21">
    <property type="entry name" value="LOW QUALITY PROTEIN: ALDEHYDE OXIDASE GLOX-LIKE"/>
    <property type="match status" value="1"/>
</dbReference>
<dbReference type="Gene3D" id="2.130.10.80">
    <property type="entry name" value="Galactose oxidase/kelch, beta-propeller"/>
    <property type="match status" value="1"/>
</dbReference>
<gene>
    <name evidence="6" type="ORF">HannXRQ_Chr04g0115071</name>
    <name evidence="5" type="ORF">HanXRQr2_Chr15g0704031</name>
</gene>
<reference evidence="5" key="3">
    <citation type="submission" date="2020-06" db="EMBL/GenBank/DDBJ databases">
        <title>Helianthus annuus Genome sequencing and assembly Release 2.</title>
        <authorList>
            <person name="Gouzy J."/>
            <person name="Langlade N."/>
            <person name="Munos S."/>
        </authorList>
    </citation>
    <scope>NUCLEOTIDE SEQUENCE</scope>
    <source>
        <tissue evidence="5">Leaves</tissue>
    </source>
</reference>
<dbReference type="InParanoid" id="A0A251V2E1"/>
<dbReference type="SUPFAM" id="SSF50965">
    <property type="entry name" value="Galactose oxidase, central domain"/>
    <property type="match status" value="1"/>
</dbReference>
<dbReference type="EMBL" id="CM007893">
    <property type="protein sequence ID" value="OTG28781.1"/>
    <property type="molecule type" value="Genomic_DNA"/>
</dbReference>